<name>A0A2P2J814_RHIMU</name>
<reference evidence="1" key="1">
    <citation type="submission" date="2018-02" db="EMBL/GenBank/DDBJ databases">
        <title>Rhizophora mucronata_Transcriptome.</title>
        <authorList>
            <person name="Meera S.P."/>
            <person name="Sreeshan A."/>
            <person name="Augustine A."/>
        </authorList>
    </citation>
    <scope>NUCLEOTIDE SEQUENCE</scope>
    <source>
        <tissue evidence="1">Leaf</tissue>
    </source>
</reference>
<accession>A0A2P2J814</accession>
<protein>
    <submittedName>
        <fullName evidence="1">Uncharacterized protein</fullName>
    </submittedName>
</protein>
<organism evidence="1">
    <name type="scientific">Rhizophora mucronata</name>
    <name type="common">Asiatic mangrove</name>
    <dbReference type="NCBI Taxonomy" id="61149"/>
    <lineage>
        <taxon>Eukaryota</taxon>
        <taxon>Viridiplantae</taxon>
        <taxon>Streptophyta</taxon>
        <taxon>Embryophyta</taxon>
        <taxon>Tracheophyta</taxon>
        <taxon>Spermatophyta</taxon>
        <taxon>Magnoliopsida</taxon>
        <taxon>eudicotyledons</taxon>
        <taxon>Gunneridae</taxon>
        <taxon>Pentapetalae</taxon>
        <taxon>rosids</taxon>
        <taxon>fabids</taxon>
        <taxon>Malpighiales</taxon>
        <taxon>Rhizophoraceae</taxon>
        <taxon>Rhizophora</taxon>
    </lineage>
</organism>
<dbReference type="EMBL" id="GGEC01009115">
    <property type="protein sequence ID" value="MBW89598.1"/>
    <property type="molecule type" value="Transcribed_RNA"/>
</dbReference>
<proteinExistence type="predicted"/>
<dbReference type="AlphaFoldDB" id="A0A2P2J814"/>
<sequence>MEKTSPPFSYLQMFALSNNRNIKT</sequence>
<evidence type="ECO:0000313" key="1">
    <source>
        <dbReference type="EMBL" id="MBW89598.1"/>
    </source>
</evidence>